<keyword evidence="4" id="KW-0067">ATP-binding</keyword>
<reference evidence="8" key="1">
    <citation type="submission" date="2017-11" db="EMBL/GenBank/DDBJ databases">
        <title>The sensing device of the deep-sea amphipod.</title>
        <authorList>
            <person name="Kobayashi H."/>
            <person name="Nagahama T."/>
            <person name="Arai W."/>
            <person name="Sasagawa Y."/>
            <person name="Umeda M."/>
            <person name="Hayashi T."/>
            <person name="Nikaido I."/>
            <person name="Watanabe H."/>
            <person name="Oguri K."/>
            <person name="Kitazato H."/>
            <person name="Fujioka K."/>
            <person name="Kido Y."/>
            <person name="Takami H."/>
        </authorList>
    </citation>
    <scope>NUCLEOTIDE SEQUENCE</scope>
    <source>
        <tissue evidence="8">Whole body</tissue>
    </source>
</reference>
<organism evidence="8">
    <name type="scientific">Hirondellea gigas</name>
    <dbReference type="NCBI Taxonomy" id="1518452"/>
    <lineage>
        <taxon>Eukaryota</taxon>
        <taxon>Metazoa</taxon>
        <taxon>Ecdysozoa</taxon>
        <taxon>Arthropoda</taxon>
        <taxon>Crustacea</taxon>
        <taxon>Multicrustacea</taxon>
        <taxon>Malacostraca</taxon>
        <taxon>Eumalacostraca</taxon>
        <taxon>Peracarida</taxon>
        <taxon>Amphipoda</taxon>
        <taxon>Amphilochidea</taxon>
        <taxon>Lysianassida</taxon>
        <taxon>Lysianassidira</taxon>
        <taxon>Lysianassoidea</taxon>
        <taxon>Lysianassidae</taxon>
        <taxon>Hirondellea</taxon>
    </lineage>
</organism>
<keyword evidence="3 8" id="KW-0418">Kinase</keyword>
<evidence type="ECO:0000256" key="3">
    <source>
        <dbReference type="ARBA" id="ARBA00022777"/>
    </source>
</evidence>
<dbReference type="GO" id="GO:0005524">
    <property type="term" value="F:ATP binding"/>
    <property type="evidence" value="ECO:0007669"/>
    <property type="project" value="UniProtKB-KW"/>
</dbReference>
<dbReference type="InterPro" id="IPR016188">
    <property type="entry name" value="PurM-like_N"/>
</dbReference>
<dbReference type="EMBL" id="IACT01008015">
    <property type="protein sequence ID" value="LAC27127.1"/>
    <property type="molecule type" value="mRNA"/>
</dbReference>
<dbReference type="AlphaFoldDB" id="A0A6A7G7H4"/>
<evidence type="ECO:0000256" key="1">
    <source>
        <dbReference type="ARBA" id="ARBA00022679"/>
    </source>
</evidence>
<proteinExistence type="evidence at transcript level"/>
<keyword evidence="2" id="KW-0547">Nucleotide-binding</keyword>
<protein>
    <submittedName>
        <fullName evidence="8">Selenide, water dikinase</fullName>
    </submittedName>
</protein>
<accession>A0A6A7G7H4</accession>
<dbReference type="InterPro" id="IPR004536">
    <property type="entry name" value="SPS/SelD"/>
</dbReference>
<dbReference type="SUPFAM" id="SSF55326">
    <property type="entry name" value="PurM N-terminal domain-like"/>
    <property type="match status" value="1"/>
</dbReference>
<keyword evidence="5" id="KW-0711">Selenium</keyword>
<evidence type="ECO:0000256" key="4">
    <source>
        <dbReference type="ARBA" id="ARBA00022840"/>
    </source>
</evidence>
<dbReference type="SUPFAM" id="SSF56042">
    <property type="entry name" value="PurM C-terminal domain-like"/>
    <property type="match status" value="1"/>
</dbReference>
<evidence type="ECO:0000256" key="2">
    <source>
        <dbReference type="ARBA" id="ARBA00022741"/>
    </source>
</evidence>
<keyword evidence="1" id="KW-0808">Transferase</keyword>
<dbReference type="Gene3D" id="3.90.650.10">
    <property type="entry name" value="PurM-like C-terminal domain"/>
    <property type="match status" value="1"/>
</dbReference>
<evidence type="ECO:0000313" key="8">
    <source>
        <dbReference type="EMBL" id="LAC27127.1"/>
    </source>
</evidence>
<dbReference type="PANTHER" id="PTHR10256">
    <property type="entry name" value="SELENIDE, WATER DIKINASE"/>
    <property type="match status" value="1"/>
</dbReference>
<evidence type="ECO:0000256" key="5">
    <source>
        <dbReference type="ARBA" id="ARBA00023266"/>
    </source>
</evidence>
<dbReference type="InterPro" id="IPR036676">
    <property type="entry name" value="PurM-like_C_sf"/>
</dbReference>
<dbReference type="Gene3D" id="3.30.1330.10">
    <property type="entry name" value="PurM-like, N-terminal domain"/>
    <property type="match status" value="1"/>
</dbReference>
<name>A0A6A7G7H4_9CRUS</name>
<dbReference type="Pfam" id="PF02769">
    <property type="entry name" value="AIRS_C"/>
    <property type="match status" value="1"/>
</dbReference>
<dbReference type="PANTHER" id="PTHR10256:SF0">
    <property type="entry name" value="INACTIVE SELENIDE, WATER DIKINASE-LIKE PROTEIN-RELATED"/>
    <property type="match status" value="1"/>
</dbReference>
<feature type="domain" description="PurM-like C-terminal" evidence="7">
    <location>
        <begin position="127"/>
        <end position="291"/>
    </location>
</feature>
<dbReference type="GO" id="GO:0005737">
    <property type="term" value="C:cytoplasm"/>
    <property type="evidence" value="ECO:0007669"/>
    <property type="project" value="TreeGrafter"/>
</dbReference>
<dbReference type="InterPro" id="IPR010918">
    <property type="entry name" value="PurM-like_C_dom"/>
</dbReference>
<dbReference type="InterPro" id="IPR036921">
    <property type="entry name" value="PurM-like_N_sf"/>
</dbReference>
<dbReference type="Pfam" id="PF00586">
    <property type="entry name" value="AIRS"/>
    <property type="match status" value="1"/>
</dbReference>
<dbReference type="GO" id="GO:0004756">
    <property type="term" value="F:selenide, water dikinase activity"/>
    <property type="evidence" value="ECO:0007669"/>
    <property type="project" value="TreeGrafter"/>
</dbReference>
<dbReference type="NCBIfam" id="TIGR00476">
    <property type="entry name" value="selD"/>
    <property type="match status" value="1"/>
</dbReference>
<dbReference type="GO" id="GO:0016260">
    <property type="term" value="P:selenocysteine biosynthetic process"/>
    <property type="evidence" value="ECO:0007669"/>
    <property type="project" value="TreeGrafter"/>
</dbReference>
<evidence type="ECO:0000259" key="6">
    <source>
        <dbReference type="Pfam" id="PF00586"/>
    </source>
</evidence>
<sequence length="309" mass="34060">MDVCITPSKRYEGLFLVATTDFFYPLCEDPYLQGQVACANVLSDMYAQGITNIDNVLMILGVSDQMPPDERFIATHLMMKGFADLVHYAGGKVTGGQTIINSWPILGGCAKSIGKECDFIRPDQGLAGDVLILTKPLGTQPAAFMRDWSKVPCKWERAAPHLTLKELDRAFKVACASMARLNLNAAILMHKYKAHSGTDITGFGLMGDSNKLAHETADKVELIFHTLPIIKDMAKLDKPFPFFKLLKGFAPETSGALLIMIPAENADAFCRELEEMDGWPCFQVGHAIKRTTGDKNFARIVENPTIIEV</sequence>
<feature type="domain" description="PurM-like N-terminal" evidence="6">
    <location>
        <begin position="14"/>
        <end position="100"/>
    </location>
</feature>
<evidence type="ECO:0000259" key="7">
    <source>
        <dbReference type="Pfam" id="PF02769"/>
    </source>
</evidence>